<evidence type="ECO:0000313" key="3">
    <source>
        <dbReference type="Proteomes" id="UP000009319"/>
    </source>
</evidence>
<accession>K0PFR1</accession>
<feature type="domain" description="Thoeris protein ThsB TIR-like" evidence="1">
    <location>
        <begin position="18"/>
        <end position="104"/>
    </location>
</feature>
<organism evidence="2 3">
    <name type="scientific">Rhizobium mesoamericanum STM3625</name>
    <dbReference type="NCBI Taxonomy" id="1211777"/>
    <lineage>
        <taxon>Bacteria</taxon>
        <taxon>Pseudomonadati</taxon>
        <taxon>Pseudomonadota</taxon>
        <taxon>Alphaproteobacteria</taxon>
        <taxon>Hyphomicrobiales</taxon>
        <taxon>Rhizobiaceae</taxon>
        <taxon>Rhizobium/Agrobacterium group</taxon>
        <taxon>Rhizobium</taxon>
    </lineage>
</organism>
<proteinExistence type="predicted"/>
<dbReference type="Pfam" id="PF08937">
    <property type="entry name" value="ThsB_TIR"/>
    <property type="match status" value="1"/>
</dbReference>
<keyword evidence="3" id="KW-1185">Reference proteome</keyword>
<reference evidence="2 3" key="1">
    <citation type="journal article" date="2013" name="Genome Announc.">
        <title>Draft Genome Sequence of Rhizobium mesoamericanum STM3625, a Nitrogen-Fixing Symbiont of Mimosa pudica Isolated in French Guiana (South America).</title>
        <authorList>
            <person name="Moulin L."/>
            <person name="Mornico D."/>
            <person name="Melkonian R."/>
            <person name="Klonowska A."/>
        </authorList>
    </citation>
    <scope>NUCLEOTIDE SEQUENCE [LARGE SCALE GENOMIC DNA]</scope>
    <source>
        <strain evidence="2 3">STM3625</strain>
    </source>
</reference>
<dbReference type="EMBL" id="CANI01000013">
    <property type="protein sequence ID" value="CCM75341.1"/>
    <property type="molecule type" value="Genomic_DNA"/>
</dbReference>
<comment type="caution">
    <text evidence="2">The sequence shown here is derived from an EMBL/GenBank/DDBJ whole genome shotgun (WGS) entry which is preliminary data.</text>
</comment>
<dbReference type="Proteomes" id="UP000009319">
    <property type="component" value="Unassembled WGS sequence"/>
</dbReference>
<sequence length="140" mass="16168">MRALWRQKGEKMAKTRVFTSFDFDHDEDLRNLLVGQSKNQDSPFELADWSVKEHMTGDWKAKVRTRIRSAQQVIIICGEYTHTATGVSAELDIAKEEKKPYFLLWGRSSKTCMKPVSALAQDKIYKWTWDNLKSLIGGAR</sequence>
<dbReference type="InterPro" id="IPR036490">
    <property type="entry name" value="ThsB_TIR-like_sf"/>
</dbReference>
<dbReference type="Gene3D" id="3.40.50.9200">
    <property type="entry name" value="Hypothetical protein MTH538"/>
    <property type="match status" value="1"/>
</dbReference>
<dbReference type="SUPFAM" id="SSF52206">
    <property type="entry name" value="Hypothetical protein MTH538"/>
    <property type="match status" value="1"/>
</dbReference>
<protein>
    <recommendedName>
        <fullName evidence="1">Thoeris protein ThsB TIR-like domain-containing protein</fullName>
    </recommendedName>
</protein>
<dbReference type="HOGENOM" id="CLU_135040_1_0_5"/>
<dbReference type="eggNOG" id="ENOG50315IS">
    <property type="taxonomic scope" value="Bacteria"/>
</dbReference>
<evidence type="ECO:0000313" key="2">
    <source>
        <dbReference type="EMBL" id="CCM75341.1"/>
    </source>
</evidence>
<dbReference type="AlphaFoldDB" id="K0PFR1"/>
<dbReference type="STRING" id="1211777.BN77_2484"/>
<gene>
    <name evidence="2" type="ORF">BN77_2484</name>
</gene>
<name>K0PFR1_9HYPH</name>
<dbReference type="InterPro" id="IPR015032">
    <property type="entry name" value="ThsB__TIR-like_domain"/>
</dbReference>
<evidence type="ECO:0000259" key="1">
    <source>
        <dbReference type="Pfam" id="PF08937"/>
    </source>
</evidence>